<evidence type="ECO:0000256" key="4">
    <source>
        <dbReference type="ARBA" id="ARBA00012735"/>
    </source>
</evidence>
<proteinExistence type="inferred from homology"/>
<dbReference type="InterPro" id="IPR044944">
    <property type="entry name" value="NOS_dom_3"/>
</dbReference>
<comment type="caution">
    <text evidence="13">The sequence shown here is derived from an EMBL/GenBank/DDBJ whole genome shotgun (WGS) entry which is preliminary data.</text>
</comment>
<keyword evidence="7 11" id="KW-0479">Metal-binding</keyword>
<comment type="cofactor">
    <cofactor evidence="1 11">
        <name>heme</name>
        <dbReference type="ChEBI" id="CHEBI:30413"/>
    </cofactor>
</comment>
<dbReference type="InterPro" id="IPR050607">
    <property type="entry name" value="NOS"/>
</dbReference>
<dbReference type="Proteomes" id="UP000641206">
    <property type="component" value="Unassembled WGS sequence"/>
</dbReference>
<evidence type="ECO:0000256" key="6">
    <source>
        <dbReference type="ARBA" id="ARBA00022617"/>
    </source>
</evidence>
<dbReference type="Gene3D" id="3.90.340.10">
    <property type="entry name" value="Nitric Oxide Synthase, Chain A, domain 1"/>
    <property type="match status" value="1"/>
</dbReference>
<accession>A0ABQ2NQ85</accession>
<keyword evidence="8 11" id="KW-0560">Oxidoreductase</keyword>
<dbReference type="PROSITE" id="PS60001">
    <property type="entry name" value="NOS"/>
    <property type="match status" value="1"/>
</dbReference>
<keyword evidence="14" id="KW-1185">Reference proteome</keyword>
<dbReference type="PANTHER" id="PTHR43410:SF1">
    <property type="entry name" value="NITRIC OXIDE SYNTHASE"/>
    <property type="match status" value="1"/>
</dbReference>
<evidence type="ECO:0000256" key="8">
    <source>
        <dbReference type="ARBA" id="ARBA00023002"/>
    </source>
</evidence>
<evidence type="ECO:0000313" key="14">
    <source>
        <dbReference type="Proteomes" id="UP000641206"/>
    </source>
</evidence>
<protein>
    <recommendedName>
        <fullName evidence="5 11">Nitric oxide synthase oxygenase</fullName>
        <ecNumber evidence="4 11">1.14.14.47</ecNumber>
    </recommendedName>
</protein>
<comment type="catalytic activity">
    <reaction evidence="10">
        <text>3 reduced [flavodoxin] + 2 L-arginine + 4 O2 = 3 oxidized [flavodoxin] + 2 L-citrulline + 2 nitric oxide + 4 H2O + 5 H(+)</text>
        <dbReference type="Rhea" id="RHEA:52324"/>
        <dbReference type="Rhea" id="RHEA-COMP:10622"/>
        <dbReference type="Rhea" id="RHEA-COMP:10623"/>
        <dbReference type="ChEBI" id="CHEBI:15377"/>
        <dbReference type="ChEBI" id="CHEBI:15378"/>
        <dbReference type="ChEBI" id="CHEBI:15379"/>
        <dbReference type="ChEBI" id="CHEBI:16480"/>
        <dbReference type="ChEBI" id="CHEBI:32682"/>
        <dbReference type="ChEBI" id="CHEBI:57618"/>
        <dbReference type="ChEBI" id="CHEBI:57743"/>
        <dbReference type="ChEBI" id="CHEBI:58210"/>
        <dbReference type="EC" id="1.14.14.47"/>
    </reaction>
</comment>
<evidence type="ECO:0000256" key="7">
    <source>
        <dbReference type="ARBA" id="ARBA00022723"/>
    </source>
</evidence>
<evidence type="ECO:0000256" key="2">
    <source>
        <dbReference type="ARBA" id="ARBA00002642"/>
    </source>
</evidence>
<evidence type="ECO:0000256" key="11">
    <source>
        <dbReference type="PIRNR" id="PIRNR037219"/>
    </source>
</evidence>
<evidence type="ECO:0000259" key="12">
    <source>
        <dbReference type="PROSITE" id="PS60001"/>
    </source>
</evidence>
<evidence type="ECO:0000313" key="13">
    <source>
        <dbReference type="EMBL" id="GGP07362.1"/>
    </source>
</evidence>
<reference evidence="14" key="1">
    <citation type="journal article" date="2019" name="Int. J. Syst. Evol. Microbiol.">
        <title>The Global Catalogue of Microorganisms (GCM) 10K type strain sequencing project: providing services to taxonomists for standard genome sequencing and annotation.</title>
        <authorList>
            <consortium name="The Broad Institute Genomics Platform"/>
            <consortium name="The Broad Institute Genome Sequencing Center for Infectious Disease"/>
            <person name="Wu L."/>
            <person name="Ma J."/>
        </authorList>
    </citation>
    <scope>NUCLEOTIDE SEQUENCE [LARGE SCALE GENOMIC DNA]</scope>
    <source>
        <strain evidence="14">CGMCC 1.7693</strain>
    </source>
</reference>
<sequence>MNNYEMQQEAEQFLKTYYTETKAPAEQLEERVKEVISEIKAHNTYTQTYEEIVYGAKLAWRNSNRCIGRLFWERIDVADARQATTEEEVFEFLFSHLKNAFNQGRIKPYITIFPASSAKEDTVKIWNHQLLRYAGYESDEGIIGDSDSLEFTKICEKLGWQGQGTHFDILPLVIQIGDQPPVWRSIPEALIPEIPMEHPEYKAVADLHLKWYAIPIIADMRLEIGGLHYVSAPFNGWYMGTEIGARNFADEHRYNLLPKMAEIMGLETKHASSLWQDRALIELNEMVLHSFKKQGVSIVDHHTAATQFHIFEKQEAKADREVTGKWTWLIPPVSPATTHVWHQPYRNELKKPNFFYQNKAYQEVKGCPFHR</sequence>
<dbReference type="PIRSF" id="PIRSF037219">
    <property type="entry name" value="NOS_oxygenase"/>
    <property type="match status" value="1"/>
</dbReference>
<evidence type="ECO:0000256" key="10">
    <source>
        <dbReference type="ARBA" id="ARBA00048713"/>
    </source>
</evidence>
<name>A0ABQ2NQ85_9BACI</name>
<dbReference type="EMBL" id="BMLW01000001">
    <property type="protein sequence ID" value="GGP07362.1"/>
    <property type="molecule type" value="Genomic_DNA"/>
</dbReference>
<dbReference type="InterPro" id="IPR004030">
    <property type="entry name" value="NOS_N"/>
</dbReference>
<dbReference type="CDD" id="cd00794">
    <property type="entry name" value="NOS_oxygenase_prok"/>
    <property type="match status" value="1"/>
</dbReference>
<dbReference type="InterPro" id="IPR017142">
    <property type="entry name" value="Nitric_oxide_synthase_Oase-su"/>
</dbReference>
<keyword evidence="6 11" id="KW-0349">Heme</keyword>
<keyword evidence="9 11" id="KW-0408">Iron</keyword>
<dbReference type="EC" id="1.14.14.47" evidence="4 11"/>
<evidence type="ECO:0000256" key="9">
    <source>
        <dbReference type="ARBA" id="ARBA00023004"/>
    </source>
</evidence>
<comment type="function">
    <text evidence="2 11">Catalyzes the production of nitric oxide.</text>
</comment>
<dbReference type="InterPro" id="IPR044940">
    <property type="entry name" value="NOS_dom_2"/>
</dbReference>
<comment type="subunit">
    <text evidence="11">Homodimer.</text>
</comment>
<evidence type="ECO:0000256" key="3">
    <source>
        <dbReference type="ARBA" id="ARBA00005411"/>
    </source>
</evidence>
<dbReference type="InterPro" id="IPR036119">
    <property type="entry name" value="NOS_N_sf"/>
</dbReference>
<gene>
    <name evidence="13" type="ORF">GCM10011346_03050</name>
</gene>
<dbReference type="PANTHER" id="PTHR43410">
    <property type="entry name" value="NITRIC OXIDE SYNTHASE OXYGENASE"/>
    <property type="match status" value="1"/>
</dbReference>
<feature type="domain" description="Nitric oxide synthase (NOS)" evidence="12">
    <location>
        <begin position="65"/>
        <end position="72"/>
    </location>
</feature>
<comment type="similarity">
    <text evidence="3 11">Belongs to the NOS family. Bacterial NOS oxygenase subfamily.</text>
</comment>
<evidence type="ECO:0000256" key="5">
    <source>
        <dbReference type="ARBA" id="ARBA00018859"/>
    </source>
</evidence>
<dbReference type="Pfam" id="PF02898">
    <property type="entry name" value="NO_synthase"/>
    <property type="match status" value="1"/>
</dbReference>
<organism evidence="13 14">
    <name type="scientific">Oceanobacillus neutriphilus</name>
    <dbReference type="NCBI Taxonomy" id="531815"/>
    <lineage>
        <taxon>Bacteria</taxon>
        <taxon>Bacillati</taxon>
        <taxon>Bacillota</taxon>
        <taxon>Bacilli</taxon>
        <taxon>Bacillales</taxon>
        <taxon>Bacillaceae</taxon>
        <taxon>Oceanobacillus</taxon>
    </lineage>
</organism>
<comment type="miscellaneous">
    <text evidence="11">This protein is similar to the oxygenase domain of eukaryotic nitric oxide synthases but lacks the reductase domain which, in eukaryotes, is responsible for transfer of electrons to the ferric heme during nitric oxide synthesis.</text>
</comment>
<dbReference type="InterPro" id="IPR044943">
    <property type="entry name" value="NOS_dom_1"/>
</dbReference>
<dbReference type="Gene3D" id="3.90.1230.10">
    <property type="entry name" value="Nitric Oxide Synthase, Chain A, domain 3"/>
    <property type="match status" value="1"/>
</dbReference>
<evidence type="ECO:0000256" key="1">
    <source>
        <dbReference type="ARBA" id="ARBA00001971"/>
    </source>
</evidence>
<dbReference type="SUPFAM" id="SSF56512">
    <property type="entry name" value="Nitric oxide (NO) synthase oxygenase domain"/>
    <property type="match status" value="1"/>
</dbReference>
<dbReference type="Gene3D" id="3.90.440.10">
    <property type="entry name" value="Nitric Oxide Synthase,Heme Domain,Chain A domain 2"/>
    <property type="match status" value="1"/>
</dbReference>